<gene>
    <name evidence="1" type="ORF">BA724_12480</name>
</gene>
<organism evidence="1 2">
    <name type="scientific">Domibacillus iocasae</name>
    <dbReference type="NCBI Taxonomy" id="1714016"/>
    <lineage>
        <taxon>Bacteria</taxon>
        <taxon>Bacillati</taxon>
        <taxon>Bacillota</taxon>
        <taxon>Bacilli</taxon>
        <taxon>Bacillales</taxon>
        <taxon>Bacillaceae</taxon>
        <taxon>Domibacillus</taxon>
    </lineage>
</organism>
<dbReference type="EMBL" id="MAMP01000024">
    <property type="protein sequence ID" value="OES43901.1"/>
    <property type="molecule type" value="Genomic_DNA"/>
</dbReference>
<dbReference type="InterPro" id="IPR036491">
    <property type="entry name" value="YugN-like_sf"/>
</dbReference>
<evidence type="ECO:0000313" key="2">
    <source>
        <dbReference type="Proteomes" id="UP000095658"/>
    </source>
</evidence>
<keyword evidence="2" id="KW-1185">Reference proteome</keyword>
<name>A0A1E7DLE3_9BACI</name>
<accession>A0A1E7DLE3</accession>
<dbReference type="Proteomes" id="UP000095658">
    <property type="component" value="Unassembled WGS sequence"/>
</dbReference>
<dbReference type="RefSeq" id="WP_069939679.1">
    <property type="nucleotide sequence ID" value="NZ_MAMP01000024.1"/>
</dbReference>
<dbReference type="InterPro" id="IPR014967">
    <property type="entry name" value="Uncharacterised_YugN-like"/>
</dbReference>
<proteinExistence type="predicted"/>
<sequence>MLKLHTELEGKKAYFGDVRDMFKDLGYDLGGNWEYDQGSFDGILWRESGETIYIRLPFTVLKGALDEYDAWIEFHPPFVIKHVVNIGLEKDEHSLVTASGFNQFQDPVDPDGQIKNKNKWEEAGEKAVQRIISYINKGLSAS</sequence>
<dbReference type="OrthoDB" id="2988890at2"/>
<dbReference type="SUPFAM" id="SSF160755">
    <property type="entry name" value="YugN-like"/>
    <property type="match status" value="1"/>
</dbReference>
<reference evidence="1 2" key="1">
    <citation type="submission" date="2016-06" db="EMBL/GenBank/DDBJ databases">
        <title>Domibacillus iocasae genome sequencing.</title>
        <authorList>
            <person name="Verma A."/>
            <person name="Pal Y."/>
            <person name="Ojha A.K."/>
            <person name="Krishnamurthi S."/>
        </authorList>
    </citation>
    <scope>NUCLEOTIDE SEQUENCE [LARGE SCALE GENOMIC DNA]</scope>
    <source>
        <strain evidence="1 2">DSM 29979</strain>
    </source>
</reference>
<dbReference type="Gene3D" id="3.30.310.100">
    <property type="entry name" value="YugN-like"/>
    <property type="match status" value="1"/>
</dbReference>
<dbReference type="AlphaFoldDB" id="A0A1E7DLE3"/>
<evidence type="ECO:0008006" key="3">
    <source>
        <dbReference type="Google" id="ProtNLM"/>
    </source>
</evidence>
<dbReference type="Pfam" id="PF08868">
    <property type="entry name" value="YugN"/>
    <property type="match status" value="1"/>
</dbReference>
<dbReference type="STRING" id="1714016.BA724_12480"/>
<protein>
    <recommendedName>
        <fullName evidence="3">YugN-like family protein</fullName>
    </recommendedName>
</protein>
<comment type="caution">
    <text evidence="1">The sequence shown here is derived from an EMBL/GenBank/DDBJ whole genome shotgun (WGS) entry which is preliminary data.</text>
</comment>
<evidence type="ECO:0000313" key="1">
    <source>
        <dbReference type="EMBL" id="OES43901.1"/>
    </source>
</evidence>